<keyword evidence="6 8" id="KW-0802">TPR repeat</keyword>
<evidence type="ECO:0000256" key="5">
    <source>
        <dbReference type="ARBA" id="ARBA00022737"/>
    </source>
</evidence>
<dbReference type="Gene3D" id="1.25.40.10">
    <property type="entry name" value="Tetratricopeptide repeat domain"/>
    <property type="match status" value="2"/>
</dbReference>
<dbReference type="EMBL" id="EU643479">
    <property type="protein sequence ID" value="ACD54705.1"/>
    <property type="molecule type" value="Genomic_DNA"/>
</dbReference>
<dbReference type="PANTHER" id="PTHR45641">
    <property type="entry name" value="TETRATRICOPEPTIDE REPEAT PROTEIN (AFU_ORTHOLOGUE AFUA_6G03870)"/>
    <property type="match status" value="1"/>
</dbReference>
<organism evidence="10">
    <name type="scientific">Adineta vaga</name>
    <name type="common">Rotifer</name>
    <name type="synonym">Callidina vaga</name>
    <dbReference type="NCBI Taxonomy" id="104782"/>
    <lineage>
        <taxon>Eukaryota</taxon>
        <taxon>Metazoa</taxon>
        <taxon>Spiralia</taxon>
        <taxon>Gnathifera</taxon>
        <taxon>Rotifera</taxon>
        <taxon>Eurotatoria</taxon>
        <taxon>Bdelloidea</taxon>
        <taxon>Adinetida</taxon>
        <taxon>Adinetidae</taxon>
        <taxon>Adineta</taxon>
    </lineage>
</organism>
<evidence type="ECO:0000256" key="9">
    <source>
        <dbReference type="RuleBase" id="RU361228"/>
    </source>
</evidence>
<evidence type="ECO:0000256" key="6">
    <source>
        <dbReference type="ARBA" id="ARBA00022803"/>
    </source>
</evidence>
<dbReference type="AlphaFoldDB" id="B3G4F7"/>
<protein>
    <recommendedName>
        <fullName evidence="9">NAD(P)(+)--arginine ADP-ribosyltransferase</fullName>
        <ecNumber evidence="9">2.4.2.31</ecNumber>
    </recommendedName>
    <alternativeName>
        <fullName evidence="9">Mono(ADP-ribosyl)transferase</fullName>
    </alternativeName>
</protein>
<name>B3G4F7_ADIVA</name>
<evidence type="ECO:0000256" key="4">
    <source>
        <dbReference type="ARBA" id="ARBA00022695"/>
    </source>
</evidence>
<dbReference type="Pfam" id="PF01129">
    <property type="entry name" value="ART"/>
    <property type="match status" value="1"/>
</dbReference>
<dbReference type="PANTHER" id="PTHR45641:SF19">
    <property type="entry name" value="NEPHROCYSTIN-3"/>
    <property type="match status" value="1"/>
</dbReference>
<dbReference type="InterPro" id="IPR000768">
    <property type="entry name" value="ART"/>
</dbReference>
<dbReference type="SUPFAM" id="SSF81901">
    <property type="entry name" value="HCP-like"/>
    <property type="match status" value="1"/>
</dbReference>
<dbReference type="GO" id="GO:0106274">
    <property type="term" value="F:NAD+-protein-arginine ADP-ribosyltransferase activity"/>
    <property type="evidence" value="ECO:0007669"/>
    <property type="project" value="UniProtKB-EC"/>
</dbReference>
<keyword evidence="9" id="KW-0521">NADP</keyword>
<comment type="similarity">
    <text evidence="1 9">Belongs to the Arg-specific ADP-ribosyltransferase family.</text>
</comment>
<dbReference type="EC" id="2.4.2.31" evidence="9"/>
<keyword evidence="2 9" id="KW-0328">Glycosyltransferase</keyword>
<dbReference type="Pfam" id="PF13181">
    <property type="entry name" value="TPR_8"/>
    <property type="match status" value="1"/>
</dbReference>
<dbReference type="Gene3D" id="3.90.176.10">
    <property type="entry name" value="Toxin ADP-ribosyltransferase, Chain A, domain 1"/>
    <property type="match status" value="1"/>
</dbReference>
<evidence type="ECO:0000256" key="8">
    <source>
        <dbReference type="PROSITE-ProRule" id="PRU00339"/>
    </source>
</evidence>
<reference evidence="10" key="1">
    <citation type="journal article" date="2008" name="Science">
        <title>Massive horizontal gene transfer in bdelloid rotifers.</title>
        <authorList>
            <person name="Gladyshev E.A."/>
            <person name="Meselson M.S."/>
            <person name="Arkhipova I.R."/>
        </authorList>
    </citation>
    <scope>NUCLEOTIDE SEQUENCE</scope>
</reference>
<dbReference type="InterPro" id="IPR019734">
    <property type="entry name" value="TPR_rpt"/>
</dbReference>
<feature type="repeat" description="TPR" evidence="8">
    <location>
        <begin position="376"/>
        <end position="409"/>
    </location>
</feature>
<dbReference type="PROSITE" id="PS51996">
    <property type="entry name" value="TR_MART"/>
    <property type="match status" value="1"/>
</dbReference>
<dbReference type="GO" id="GO:0016779">
    <property type="term" value="F:nucleotidyltransferase activity"/>
    <property type="evidence" value="ECO:0007669"/>
    <property type="project" value="UniProtKB-KW"/>
</dbReference>
<accession>B3G4F7</accession>
<sequence>MKNIKVSLITDEMYEKHILPSIHHYSQLDSIYFLSQNQFNNNLWSKIEYSSSKLNSLSNHLTLRRKQNNANSISISFLPFNPEISEININELESSYMYTKIFKEILLNINYNNNDSIQILTNYCREIYPNCYNVINDFEEKYTSDKSIWWYTKEAFICELLNQALRNLQGSILISMGIFIRNLHEQIQQLYEEQMKNCKENHFIVYRGQGLTLNDFEKLQNTIDGLISFNNFLSTSRNRNISLLFAESSSSKSNTIGILFQINIDLSIVLTPFADIHNYSYFQSEEEILFSMHTIFRIKEIISLHENKTIYQVNLLLTNNDDPQLALLTDHIRNETNRSNHSEQIAHLLIKIGEFKKSEEIYQNLLEETLDLNKKSHYFNQLGYIKDEQGDYRKAIEYYQQGLDIKQIILPSNDPLSAITLNNIGVAFRNLGEYFNALSFYEKSLEIRQIILPVDHPDISQSYNNIGVTYNSMSLSSEALLSHENARNIFEKILSSTHPTLTTCYNNIGDVYRDQNDYSNAILFYEKSLAIREKIFPSVHPCIGQSYNNFGKVYKCTKQFPKALSFFEKACPILEEIFSSKGLILAILYNNISEIHRIMKDNQKALFYAEKSFEIAKNLSSDNHSEFIDILKNIALVYSNVNDYSQALLYFNYIHSINYNVYYLRIKTNLNI</sequence>
<evidence type="ECO:0000256" key="3">
    <source>
        <dbReference type="ARBA" id="ARBA00022679"/>
    </source>
</evidence>
<dbReference type="Pfam" id="PF13424">
    <property type="entry name" value="TPR_12"/>
    <property type="match status" value="3"/>
</dbReference>
<evidence type="ECO:0000313" key="10">
    <source>
        <dbReference type="EMBL" id="ACD54705.1"/>
    </source>
</evidence>
<dbReference type="SUPFAM" id="SSF56399">
    <property type="entry name" value="ADP-ribosylation"/>
    <property type="match status" value="1"/>
</dbReference>
<evidence type="ECO:0000256" key="1">
    <source>
        <dbReference type="ARBA" id="ARBA00009558"/>
    </source>
</evidence>
<dbReference type="SMART" id="SM00028">
    <property type="entry name" value="TPR"/>
    <property type="match status" value="7"/>
</dbReference>
<dbReference type="InterPro" id="IPR011990">
    <property type="entry name" value="TPR-like_helical_dom_sf"/>
</dbReference>
<comment type="catalytic activity">
    <reaction evidence="7 9">
        <text>L-arginyl-[protein] + NAD(+) = N(omega)-(ADP-D-ribosyl)-L-arginyl-[protein] + nicotinamide + H(+)</text>
        <dbReference type="Rhea" id="RHEA:19149"/>
        <dbReference type="Rhea" id="RHEA-COMP:10532"/>
        <dbReference type="Rhea" id="RHEA-COMP:15087"/>
        <dbReference type="ChEBI" id="CHEBI:15378"/>
        <dbReference type="ChEBI" id="CHEBI:17154"/>
        <dbReference type="ChEBI" id="CHEBI:29965"/>
        <dbReference type="ChEBI" id="CHEBI:57540"/>
        <dbReference type="ChEBI" id="CHEBI:142554"/>
        <dbReference type="EC" id="2.4.2.31"/>
    </reaction>
</comment>
<evidence type="ECO:0000256" key="7">
    <source>
        <dbReference type="ARBA" id="ARBA00047597"/>
    </source>
</evidence>
<proteinExistence type="inferred from homology"/>
<evidence type="ECO:0000256" key="2">
    <source>
        <dbReference type="ARBA" id="ARBA00022676"/>
    </source>
</evidence>
<feature type="repeat" description="TPR" evidence="8">
    <location>
        <begin position="502"/>
        <end position="535"/>
    </location>
</feature>
<feature type="repeat" description="TPR" evidence="8">
    <location>
        <begin position="418"/>
        <end position="451"/>
    </location>
</feature>
<keyword evidence="4" id="KW-0548">Nucleotidyltransferase</keyword>
<keyword evidence="5" id="KW-0677">Repeat</keyword>
<dbReference type="PROSITE" id="PS50005">
    <property type="entry name" value="TPR"/>
    <property type="match status" value="3"/>
</dbReference>
<keyword evidence="9" id="KW-0520">NAD</keyword>
<keyword evidence="3 9" id="KW-0808">Transferase</keyword>
<dbReference type="Pfam" id="PF13374">
    <property type="entry name" value="TPR_10"/>
    <property type="match status" value="1"/>
</dbReference>